<comment type="caution">
    <text evidence="3">The sequence shown here is derived from an EMBL/GenBank/DDBJ whole genome shotgun (WGS) entry which is preliminary data.</text>
</comment>
<dbReference type="PANTHER" id="PTHR35446:SF2">
    <property type="entry name" value="CARBOXYMUCONOLACTONE DECARBOXYLASE-LIKE DOMAIN-CONTAINING PROTEIN"/>
    <property type="match status" value="1"/>
</dbReference>
<evidence type="ECO:0000259" key="2">
    <source>
        <dbReference type="Pfam" id="PF02627"/>
    </source>
</evidence>
<protein>
    <recommendedName>
        <fullName evidence="2">Carboxymuconolactone decarboxylase-like domain-containing protein</fullName>
    </recommendedName>
</protein>
<feature type="domain" description="Carboxymuconolactone decarboxylase-like" evidence="2">
    <location>
        <begin position="74"/>
        <end position="160"/>
    </location>
</feature>
<reference evidence="4" key="1">
    <citation type="journal article" date="2019" name="Int. J. Syst. Evol. Microbiol.">
        <title>The Global Catalogue of Microorganisms (GCM) 10K type strain sequencing project: providing services to taxonomists for standard genome sequencing and annotation.</title>
        <authorList>
            <consortium name="The Broad Institute Genomics Platform"/>
            <consortium name="The Broad Institute Genome Sequencing Center for Infectious Disease"/>
            <person name="Wu L."/>
            <person name="Ma J."/>
        </authorList>
    </citation>
    <scope>NUCLEOTIDE SEQUENCE [LARGE SCALE GENOMIC DNA]</scope>
    <source>
        <strain evidence="4">JCM 4733</strain>
    </source>
</reference>
<keyword evidence="4" id="KW-1185">Reference proteome</keyword>
<dbReference type="InterPro" id="IPR003779">
    <property type="entry name" value="CMD-like"/>
</dbReference>
<feature type="region of interest" description="Disordered" evidence="1">
    <location>
        <begin position="1"/>
        <end position="24"/>
    </location>
</feature>
<dbReference type="PANTHER" id="PTHR35446">
    <property type="entry name" value="SI:CH211-175M2.5"/>
    <property type="match status" value="1"/>
</dbReference>
<evidence type="ECO:0000313" key="3">
    <source>
        <dbReference type="EMBL" id="GHA30349.1"/>
    </source>
</evidence>
<gene>
    <name evidence="3" type="ORF">GCM10010345_38870</name>
</gene>
<dbReference type="EMBL" id="BMVN01000012">
    <property type="protein sequence ID" value="GHA30349.1"/>
    <property type="molecule type" value="Genomic_DNA"/>
</dbReference>
<dbReference type="InterPro" id="IPR004675">
    <property type="entry name" value="AhpD_core"/>
</dbReference>
<dbReference type="InterPro" id="IPR029032">
    <property type="entry name" value="AhpD-like"/>
</dbReference>
<dbReference type="Pfam" id="PF02627">
    <property type="entry name" value="CMD"/>
    <property type="match status" value="1"/>
</dbReference>
<evidence type="ECO:0000256" key="1">
    <source>
        <dbReference type="SAM" id="MobiDB-lite"/>
    </source>
</evidence>
<dbReference type="SUPFAM" id="SSF69118">
    <property type="entry name" value="AhpD-like"/>
    <property type="match status" value="1"/>
</dbReference>
<dbReference type="NCBIfam" id="TIGR00778">
    <property type="entry name" value="ahpD_dom"/>
    <property type="match status" value="1"/>
</dbReference>
<dbReference type="Gene3D" id="1.20.1290.10">
    <property type="entry name" value="AhpD-like"/>
    <property type="match status" value="1"/>
</dbReference>
<organism evidence="3 4">
    <name type="scientific">Streptomyces canarius</name>
    <dbReference type="NCBI Taxonomy" id="285453"/>
    <lineage>
        <taxon>Bacteria</taxon>
        <taxon>Bacillati</taxon>
        <taxon>Actinomycetota</taxon>
        <taxon>Actinomycetes</taxon>
        <taxon>Kitasatosporales</taxon>
        <taxon>Streptomycetaceae</taxon>
        <taxon>Streptomyces</taxon>
    </lineage>
</organism>
<name>A0ABQ3CMQ0_9ACTN</name>
<sequence length="214" mass="23626">MRGRRGQQLPRDRPPPAWRPDLLHRLTGPRYTPHLRASHDSFTFNKFCHPEEPRLTSPVPAGADRRIYIDKQSPKAYHALVQTSEAVRAVAADAGLDRVLVELVNLRVSQLNGCAYCLHLHTRAALRAGDTPQRLGVLAAWRDTELFTPAERAALALAEATTAPADTAAQDAAYAAARDALTDDQISAVIWVAVTINAFNRVSVMSRHRVRAEQ</sequence>
<accession>A0ABQ3CMQ0</accession>
<evidence type="ECO:0000313" key="4">
    <source>
        <dbReference type="Proteomes" id="UP000653644"/>
    </source>
</evidence>
<proteinExistence type="predicted"/>
<dbReference type="Proteomes" id="UP000653644">
    <property type="component" value="Unassembled WGS sequence"/>
</dbReference>